<evidence type="ECO:0000313" key="2">
    <source>
        <dbReference type="Proteomes" id="UP000324800"/>
    </source>
</evidence>
<evidence type="ECO:0000313" key="1">
    <source>
        <dbReference type="EMBL" id="KAA6386582.1"/>
    </source>
</evidence>
<protein>
    <submittedName>
        <fullName evidence="1">Uncharacterized protein</fullName>
    </submittedName>
</protein>
<gene>
    <name evidence="1" type="ORF">EZS28_017892</name>
</gene>
<proteinExistence type="predicted"/>
<dbReference type="Proteomes" id="UP000324800">
    <property type="component" value="Unassembled WGS sequence"/>
</dbReference>
<accession>A0A5J4VVR3</accession>
<sequence length="95" mass="11214">MVTNNDFPVKIEANDRRYVVCRCKAVHRDDVEYFTSLSNEIQAIGIKESFHSQRRKRIQSEHHVHSLMILREEDQDINEDANDSINDDIMEQINV</sequence>
<reference evidence="1 2" key="1">
    <citation type="submission" date="2019-03" db="EMBL/GenBank/DDBJ databases">
        <title>Single cell metagenomics reveals metabolic interactions within the superorganism composed of flagellate Streblomastix strix and complex community of Bacteroidetes bacteria on its surface.</title>
        <authorList>
            <person name="Treitli S.C."/>
            <person name="Kolisko M."/>
            <person name="Husnik F."/>
            <person name="Keeling P."/>
            <person name="Hampl V."/>
        </authorList>
    </citation>
    <scope>NUCLEOTIDE SEQUENCE [LARGE SCALE GENOMIC DNA]</scope>
    <source>
        <strain evidence="1">ST1C</strain>
    </source>
</reference>
<organism evidence="1 2">
    <name type="scientific">Streblomastix strix</name>
    <dbReference type="NCBI Taxonomy" id="222440"/>
    <lineage>
        <taxon>Eukaryota</taxon>
        <taxon>Metamonada</taxon>
        <taxon>Preaxostyla</taxon>
        <taxon>Oxymonadida</taxon>
        <taxon>Streblomastigidae</taxon>
        <taxon>Streblomastix</taxon>
    </lineage>
</organism>
<dbReference type="EMBL" id="SNRW01004742">
    <property type="protein sequence ID" value="KAA6386582.1"/>
    <property type="molecule type" value="Genomic_DNA"/>
</dbReference>
<dbReference type="AlphaFoldDB" id="A0A5J4VVR3"/>
<comment type="caution">
    <text evidence="1">The sequence shown here is derived from an EMBL/GenBank/DDBJ whole genome shotgun (WGS) entry which is preliminary data.</text>
</comment>
<name>A0A5J4VVR3_9EUKA</name>